<organism evidence="4 5">
    <name type="scientific">Gordonia jacobaea</name>
    <dbReference type="NCBI Taxonomy" id="122202"/>
    <lineage>
        <taxon>Bacteria</taxon>
        <taxon>Bacillati</taxon>
        <taxon>Actinomycetota</taxon>
        <taxon>Actinomycetes</taxon>
        <taxon>Mycobacteriales</taxon>
        <taxon>Gordoniaceae</taxon>
        <taxon>Gordonia</taxon>
    </lineage>
</organism>
<feature type="compositionally biased region" description="Pro residues" evidence="2">
    <location>
        <begin position="152"/>
        <end position="166"/>
    </location>
</feature>
<keyword evidence="5" id="KW-1185">Reference proteome</keyword>
<dbReference type="EMBL" id="LDTZ01000021">
    <property type="protein sequence ID" value="KNA89997.1"/>
    <property type="molecule type" value="Genomic_DNA"/>
</dbReference>
<evidence type="ECO:0000256" key="3">
    <source>
        <dbReference type="SAM" id="SignalP"/>
    </source>
</evidence>
<gene>
    <name evidence="4" type="ORF">ABW18_18545</name>
</gene>
<feature type="compositionally biased region" description="Low complexity" evidence="2">
    <location>
        <begin position="167"/>
        <end position="177"/>
    </location>
</feature>
<feature type="compositionally biased region" description="Basic and acidic residues" evidence="2">
    <location>
        <begin position="289"/>
        <end position="323"/>
    </location>
</feature>
<protein>
    <submittedName>
        <fullName evidence="4">Uncharacterized protein</fullName>
    </submittedName>
</protein>
<feature type="signal peptide" evidence="3">
    <location>
        <begin position="1"/>
        <end position="24"/>
    </location>
</feature>
<feature type="coiled-coil region" evidence="1">
    <location>
        <begin position="37"/>
        <end position="96"/>
    </location>
</feature>
<reference evidence="4 5" key="1">
    <citation type="submission" date="2015-05" db="EMBL/GenBank/DDBJ databases">
        <title>Draft genome sequence of the bacterium Gordonia jacobaea a new member of the Gordonia genus.</title>
        <authorList>
            <person name="Jimenez-Galisteo G."/>
            <person name="Dominguez A."/>
            <person name="Munoz E."/>
            <person name="Vinas M."/>
        </authorList>
    </citation>
    <scope>NUCLEOTIDE SEQUENCE [LARGE SCALE GENOMIC DNA]</scope>
    <source>
        <strain evidence="5">mv1</strain>
    </source>
</reference>
<evidence type="ECO:0000256" key="1">
    <source>
        <dbReference type="SAM" id="Coils"/>
    </source>
</evidence>
<feature type="compositionally biased region" description="Pro residues" evidence="2">
    <location>
        <begin position="117"/>
        <end position="137"/>
    </location>
</feature>
<dbReference type="InterPro" id="IPR049762">
    <property type="entry name" value="PoNe_dom"/>
</dbReference>
<sequence length="466" mass="49117">MVGVILAVMASIALIVATPSQAFAAPAPDCSTLHSRVQALQSQANTLKGQIDAHNSRAGGVDRTNAGAVGAYNAEAQQLNGQRDALQAQANGLQSELSACGSKETAPAIPNTDGSTPTPPAPPAPAKPEAPAKPAPPKSDAKPAPQKSAPAQPKPTAPKPAQPTPAKPQTAEPAPKQSAPKQTTTAKPTGVEQRNAPMQTKVNDPEYRAKYYQKQGSDGVIKRKPGSGVDANGDLVPAIRENPKKPGSFVESHSSPTVRAKFDGPAQQRAPTSTESSQMRESVAARNRAVGDVKRLKAERATQQKTDGKVDPRTESELKDAYRRQTTQGEQLGEAAGRQAIARDYPSSKYDVRELTSARGQSGAGSPDQVFVVRPKAGGSERMVVQEVKGPSSKAGSRIGLDGQRYEQGTRGYLDALIDEMARNGDPRALSMRSALNRGALSYRLVKARVSGDEWAGYSVRNFDIG</sequence>
<feature type="compositionally biased region" description="Polar residues" evidence="2">
    <location>
        <begin position="269"/>
        <end position="280"/>
    </location>
</feature>
<dbReference type="Proteomes" id="UP000037247">
    <property type="component" value="Unassembled WGS sequence"/>
</dbReference>
<feature type="region of interest" description="Disordered" evidence="2">
    <location>
        <begin position="96"/>
        <end position="345"/>
    </location>
</feature>
<proteinExistence type="predicted"/>
<comment type="caution">
    <text evidence="4">The sequence shown here is derived from an EMBL/GenBank/DDBJ whole genome shotgun (WGS) entry which is preliminary data.</text>
</comment>
<evidence type="ECO:0000313" key="4">
    <source>
        <dbReference type="EMBL" id="KNA89997.1"/>
    </source>
</evidence>
<keyword evidence="1" id="KW-0175">Coiled coil</keyword>
<feature type="compositionally biased region" description="Low complexity" evidence="2">
    <location>
        <begin position="142"/>
        <end position="151"/>
    </location>
</feature>
<keyword evidence="3" id="KW-0732">Signal</keyword>
<evidence type="ECO:0000313" key="5">
    <source>
        <dbReference type="Proteomes" id="UP000037247"/>
    </source>
</evidence>
<feature type="chain" id="PRO_5045439748" evidence="3">
    <location>
        <begin position="25"/>
        <end position="466"/>
    </location>
</feature>
<accession>A0ABR5I8R5</accession>
<name>A0ABR5I8R5_9ACTN</name>
<dbReference type="CDD" id="cd20739">
    <property type="entry name" value="PoNe_DUF637"/>
    <property type="match status" value="1"/>
</dbReference>
<evidence type="ECO:0000256" key="2">
    <source>
        <dbReference type="SAM" id="MobiDB-lite"/>
    </source>
</evidence>